<proteinExistence type="predicted"/>
<comment type="caution">
    <text evidence="1">The sequence shown here is derived from an EMBL/GenBank/DDBJ whole genome shotgun (WGS) entry which is preliminary data.</text>
</comment>
<evidence type="ECO:0000313" key="1">
    <source>
        <dbReference type="EMBL" id="KAJ9106353.1"/>
    </source>
</evidence>
<accession>A0ACC2W4M9</accession>
<sequence length="450" mass="48979">MPVAPSSRSSKRLKDRAEVAPTGVVRQTRSRTAGEESARSAKSAPSSAPRTTRSRSTKSKARSSDQSLAAAIIAEVVQEKKPSKTKTKKKNSKKRSKDVDSARAPDENDPVAINPDAAPVQAHSVQPDVQAPPGLGAPPGLAAPPEFAASLPAFNRLHNPEDKRQLTAEEVDAVLFLLARPEFKSKKAEAIVALGVTVMDVVEVTPALTQDEINCVADRTTVQASTGDEQSQAAEQQSPQAAQDQKSEFRVSQDYTETSESVVDRETCYASNAENPASRSSKKRKLGSEADSASSTRTSPVNSRRSSPVNSRRSSPVNNEMYDSAGGSEVGRSRKLTALMQDSYSQSPPIQGPSNVIEFNEMRALMEIDNNVQNTGVYSTFASGSREGPLETVFEEPEDRLQSEISDENIRFNMGLDRPSYHQAVRGEVNMTAYRERRQDEDEDDDDDDY</sequence>
<keyword evidence="2" id="KW-1185">Reference proteome</keyword>
<protein>
    <submittedName>
        <fullName evidence="1">Uncharacterized protein</fullName>
    </submittedName>
</protein>
<name>A0ACC2W4M9_9TREE</name>
<dbReference type="EMBL" id="JASBWT010000003">
    <property type="protein sequence ID" value="KAJ9106353.1"/>
    <property type="molecule type" value="Genomic_DNA"/>
</dbReference>
<evidence type="ECO:0000313" key="2">
    <source>
        <dbReference type="Proteomes" id="UP001227268"/>
    </source>
</evidence>
<gene>
    <name evidence="1" type="ORF">QFC21_001499</name>
</gene>
<dbReference type="Proteomes" id="UP001227268">
    <property type="component" value="Unassembled WGS sequence"/>
</dbReference>
<organism evidence="1 2">
    <name type="scientific">Naganishia friedmannii</name>
    <dbReference type="NCBI Taxonomy" id="89922"/>
    <lineage>
        <taxon>Eukaryota</taxon>
        <taxon>Fungi</taxon>
        <taxon>Dikarya</taxon>
        <taxon>Basidiomycota</taxon>
        <taxon>Agaricomycotina</taxon>
        <taxon>Tremellomycetes</taxon>
        <taxon>Filobasidiales</taxon>
        <taxon>Filobasidiaceae</taxon>
        <taxon>Naganishia</taxon>
    </lineage>
</organism>
<reference evidence="1" key="1">
    <citation type="submission" date="2023-04" db="EMBL/GenBank/DDBJ databases">
        <title>Draft Genome sequencing of Naganishia species isolated from polar environments using Oxford Nanopore Technology.</title>
        <authorList>
            <person name="Leo P."/>
            <person name="Venkateswaran K."/>
        </authorList>
    </citation>
    <scope>NUCLEOTIDE SEQUENCE</scope>
    <source>
        <strain evidence="1">MNA-CCFEE 5423</strain>
    </source>
</reference>